<evidence type="ECO:0000256" key="4">
    <source>
        <dbReference type="ARBA" id="ARBA00023295"/>
    </source>
</evidence>
<dbReference type="Gene3D" id="2.60.40.10">
    <property type="entry name" value="Immunoglobulins"/>
    <property type="match status" value="1"/>
</dbReference>
<dbReference type="InterPro" id="IPR013783">
    <property type="entry name" value="Ig-like_fold"/>
</dbReference>
<dbReference type="Pfam" id="PF16499">
    <property type="entry name" value="Melibiase_2"/>
    <property type="match status" value="1"/>
</dbReference>
<evidence type="ECO:0000256" key="2">
    <source>
        <dbReference type="ARBA" id="ARBA00022729"/>
    </source>
</evidence>
<comment type="catalytic activity">
    <reaction evidence="5">
        <text>Hydrolysis of terminal, non-reducing alpha-D-galactose residues in alpha-D-galactosides, including galactose oligosaccharides, galactomannans and galactolipids.</text>
        <dbReference type="EC" id="3.2.1.22"/>
    </reaction>
</comment>
<gene>
    <name evidence="8" type="ORF">ACFFNX_12540</name>
</gene>
<dbReference type="PANTHER" id="PTHR11452:SF33">
    <property type="entry name" value="ALPHA-GALACTOSIDASE 2"/>
    <property type="match status" value="1"/>
</dbReference>
<dbReference type="Pfam" id="PF10633">
    <property type="entry name" value="NPCBM_assoc"/>
    <property type="match status" value="1"/>
</dbReference>
<dbReference type="Pfam" id="PF08305">
    <property type="entry name" value="NPCBM"/>
    <property type="match status" value="1"/>
</dbReference>
<dbReference type="InterPro" id="IPR002241">
    <property type="entry name" value="Glyco_hydro_27"/>
</dbReference>
<dbReference type="Gene3D" id="2.60.40.1180">
    <property type="entry name" value="Golgi alpha-mannosidase II"/>
    <property type="match status" value="1"/>
</dbReference>
<dbReference type="Gene3D" id="3.20.20.70">
    <property type="entry name" value="Aldolase class I"/>
    <property type="match status" value="1"/>
</dbReference>
<keyword evidence="2 6" id="KW-0732">Signal</keyword>
<dbReference type="Pfam" id="PF17801">
    <property type="entry name" value="Melibiase_C"/>
    <property type="match status" value="1"/>
</dbReference>
<dbReference type="InterPro" id="IPR006311">
    <property type="entry name" value="TAT_signal"/>
</dbReference>
<dbReference type="Gene3D" id="2.60.120.1060">
    <property type="entry name" value="NPCBM/NEW2 domain"/>
    <property type="match status" value="1"/>
</dbReference>
<dbReference type="RefSeq" id="WP_378199822.1">
    <property type="nucleotide sequence ID" value="NZ_JBHLZP010000070.1"/>
</dbReference>
<keyword evidence="9" id="KW-1185">Reference proteome</keyword>
<dbReference type="PRINTS" id="PR00740">
    <property type="entry name" value="GLHYDRLASE27"/>
</dbReference>
<dbReference type="SUPFAM" id="SSF51445">
    <property type="entry name" value="(Trans)glycosidases"/>
    <property type="match status" value="1"/>
</dbReference>
<comment type="caution">
    <text evidence="8">The sequence shown here is derived from an EMBL/GenBank/DDBJ whole genome shotgun (WGS) entry which is preliminary data.</text>
</comment>
<keyword evidence="3 5" id="KW-0378">Hydrolase</keyword>
<keyword evidence="4 5" id="KW-0326">Glycosidase</keyword>
<dbReference type="SMART" id="SM00776">
    <property type="entry name" value="NPCBM"/>
    <property type="match status" value="1"/>
</dbReference>
<dbReference type="EMBL" id="JBHLZP010000070">
    <property type="protein sequence ID" value="MFB9833015.1"/>
    <property type="molecule type" value="Genomic_DNA"/>
</dbReference>
<dbReference type="InterPro" id="IPR013785">
    <property type="entry name" value="Aldolase_TIM"/>
</dbReference>
<dbReference type="InterPro" id="IPR041233">
    <property type="entry name" value="Melibiase_C"/>
</dbReference>
<keyword evidence="5" id="KW-1015">Disulfide bond</keyword>
<feature type="domain" description="Glycosyl hydrolase family 98 putative carbohydrate-binding module" evidence="7">
    <location>
        <begin position="552"/>
        <end position="691"/>
    </location>
</feature>
<dbReference type="CDD" id="cd14792">
    <property type="entry name" value="GH27"/>
    <property type="match status" value="1"/>
</dbReference>
<dbReference type="InterPro" id="IPR038637">
    <property type="entry name" value="NPCBM_sf"/>
</dbReference>
<reference evidence="8 9" key="1">
    <citation type="submission" date="2024-09" db="EMBL/GenBank/DDBJ databases">
        <authorList>
            <person name="Sun Q."/>
            <person name="Mori K."/>
        </authorList>
    </citation>
    <scope>NUCLEOTIDE SEQUENCE [LARGE SCALE GENOMIC DNA]</scope>
    <source>
        <strain evidence="8 9">TBRC 0563</strain>
    </source>
</reference>
<dbReference type="PROSITE" id="PS00512">
    <property type="entry name" value="ALPHA_GALACTOSIDASE"/>
    <property type="match status" value="1"/>
</dbReference>
<comment type="similarity">
    <text evidence="1 5">Belongs to the glycosyl hydrolase 27 family.</text>
</comment>
<dbReference type="EC" id="3.2.1.22" evidence="5"/>
<organism evidence="8 9">
    <name type="scientific">Actinoallomurus acaciae</name>
    <dbReference type="NCBI Taxonomy" id="502577"/>
    <lineage>
        <taxon>Bacteria</taxon>
        <taxon>Bacillati</taxon>
        <taxon>Actinomycetota</taxon>
        <taxon>Actinomycetes</taxon>
        <taxon>Streptosporangiales</taxon>
        <taxon>Thermomonosporaceae</taxon>
        <taxon>Actinoallomurus</taxon>
    </lineage>
</organism>
<evidence type="ECO:0000256" key="5">
    <source>
        <dbReference type="RuleBase" id="RU361168"/>
    </source>
</evidence>
<dbReference type="SUPFAM" id="SSF51011">
    <property type="entry name" value="Glycosyl hydrolase domain"/>
    <property type="match status" value="1"/>
</dbReference>
<dbReference type="Proteomes" id="UP001589627">
    <property type="component" value="Unassembled WGS sequence"/>
</dbReference>
<protein>
    <recommendedName>
        <fullName evidence="5">Alpha-galactosidase</fullName>
        <ecNumber evidence="5">3.2.1.22</ecNumber>
    </recommendedName>
    <alternativeName>
        <fullName evidence="5">Melibiase</fullName>
    </alternativeName>
</protein>
<evidence type="ECO:0000256" key="6">
    <source>
        <dbReference type="SAM" id="SignalP"/>
    </source>
</evidence>
<sequence>MRRTRRFMTSLGVLATAVSLAAFTQVAPASAAAANIPSGHNGGGGSSSYNGLALTPPMGFNDWYQYRCGITEDIMLETARSLVSNGLAKLGYNYVNLDDCWMATTRSSDGELQADPTRFPHGIKWLADQIHAMGLKLGIYESIGTVTCQKLPGSYGHYQQDADTFASWGIDLLKFDYCGVASGTDPSADYEEMSQALLATGRPIVYSGEAPIAAHNANPSDPKYLPLISLSSKISNMWRVAPDLTTDFNATVFGHLQEDLPLADYAHPGAWNDLDMLAIGNPKFDWTVAEQQVQMSIWAELASPLLVSTDLTNMSAATKQILSNKDVIAVDQDRLGEQGRLITQDGPVSIVSKPLANGDVAVLLVNTSSAAQQVTTTASAAGLPHAAAYAVRDLWAHTTRESAGVIATTVPPEGATLYRVSPLHGQVGWYPPLTDLATTPDVPPAYPGSQFQITQPGQTITVPTVFRNDGRQAVTHASLSLSAPSGWKVSGTPARAGAVPGGGRLSGSFQVTVPPGTAAGSYTLTGGARYRWSGIHTGGETSQASLQVTVPPTGTPYLDQLTWLSQASSFHDVLIDKSYFGGPLTIHGTVYPHGLWANSIATIYYHLGANCSRFTTDLGLDDSVMGTGAVDYQFFADGKKIYDSGVVTNSTPTVYADVDVSGAHILELYVAEGNGTIQYGNADFGNPQLTCSG</sequence>
<evidence type="ECO:0000256" key="1">
    <source>
        <dbReference type="ARBA" id="ARBA00009743"/>
    </source>
</evidence>
<dbReference type="PANTHER" id="PTHR11452">
    <property type="entry name" value="ALPHA-GALACTOSIDASE/ALPHA-N-ACETYLGALACTOSAMINIDASE"/>
    <property type="match status" value="1"/>
</dbReference>
<dbReference type="InterPro" id="IPR000111">
    <property type="entry name" value="Glyco_hydro_27/36_CS"/>
</dbReference>
<dbReference type="PROSITE" id="PS51318">
    <property type="entry name" value="TAT"/>
    <property type="match status" value="1"/>
</dbReference>
<evidence type="ECO:0000313" key="8">
    <source>
        <dbReference type="EMBL" id="MFB9833015.1"/>
    </source>
</evidence>
<feature type="signal peptide" evidence="6">
    <location>
        <begin position="1"/>
        <end position="31"/>
    </location>
</feature>
<feature type="chain" id="PRO_5047498905" description="Alpha-galactosidase" evidence="6">
    <location>
        <begin position="32"/>
        <end position="693"/>
    </location>
</feature>
<dbReference type="InterPro" id="IPR017853">
    <property type="entry name" value="GH"/>
</dbReference>
<name>A0ABV5YD91_9ACTN</name>
<evidence type="ECO:0000313" key="9">
    <source>
        <dbReference type="Proteomes" id="UP001589627"/>
    </source>
</evidence>
<dbReference type="InterPro" id="IPR013780">
    <property type="entry name" value="Glyco_hydro_b"/>
</dbReference>
<dbReference type="InterPro" id="IPR013222">
    <property type="entry name" value="Glyco_hyd_98_carb-bd"/>
</dbReference>
<dbReference type="SUPFAM" id="SSF49785">
    <property type="entry name" value="Galactose-binding domain-like"/>
    <property type="match status" value="1"/>
</dbReference>
<dbReference type="InterPro" id="IPR008979">
    <property type="entry name" value="Galactose-bd-like_sf"/>
</dbReference>
<evidence type="ECO:0000259" key="7">
    <source>
        <dbReference type="SMART" id="SM00776"/>
    </source>
</evidence>
<dbReference type="InterPro" id="IPR018905">
    <property type="entry name" value="A-galactase_NEW3"/>
</dbReference>
<evidence type="ECO:0000256" key="3">
    <source>
        <dbReference type="ARBA" id="ARBA00022801"/>
    </source>
</evidence>
<accession>A0ABV5YD91</accession>
<proteinExistence type="inferred from homology"/>